<protein>
    <submittedName>
        <fullName evidence="1">Uncharacterized protein</fullName>
    </submittedName>
</protein>
<accession>A0A0U5L8E8</accession>
<evidence type="ECO:0000313" key="2">
    <source>
        <dbReference type="Proteomes" id="UP000059419"/>
    </source>
</evidence>
<gene>
    <name evidence="1" type="ORF">EM595_3377</name>
</gene>
<dbReference type="AlphaFoldDB" id="A0A0U5L8E8"/>
<proteinExistence type="predicted"/>
<sequence length="31" mass="3411">MVNPLLYAIQSRAIYMIKEDDDAATLAALSI</sequence>
<dbReference type="EMBL" id="LN907827">
    <property type="protein sequence ID" value="CUU25608.1"/>
    <property type="molecule type" value="Genomic_DNA"/>
</dbReference>
<dbReference type="KEGG" id="ege:EM595_3377"/>
<dbReference type="Proteomes" id="UP000059419">
    <property type="component" value="Chromosome 1"/>
</dbReference>
<reference evidence="2" key="1">
    <citation type="submission" date="2015-11" db="EMBL/GenBank/DDBJ databases">
        <authorList>
            <person name="Blom J."/>
        </authorList>
    </citation>
    <scope>NUCLEOTIDE SEQUENCE [LARGE SCALE GENOMIC DNA]</scope>
</reference>
<evidence type="ECO:0000313" key="1">
    <source>
        <dbReference type="EMBL" id="CUU25608.1"/>
    </source>
</evidence>
<organism evidence="1 2">
    <name type="scientific">Duffyella gerundensis</name>
    <dbReference type="NCBI Taxonomy" id="1619313"/>
    <lineage>
        <taxon>Bacteria</taxon>
        <taxon>Pseudomonadati</taxon>
        <taxon>Pseudomonadota</taxon>
        <taxon>Gammaproteobacteria</taxon>
        <taxon>Enterobacterales</taxon>
        <taxon>Erwiniaceae</taxon>
        <taxon>Duffyella</taxon>
    </lineage>
</organism>
<name>A0A0U5L8E8_9GAMM</name>
<keyword evidence="2" id="KW-1185">Reference proteome</keyword>